<keyword evidence="9 17" id="KW-0378">Hydrolase</keyword>
<comment type="subcellular location">
    <subcellularLocation>
        <location evidence="2 17">Secreted</location>
    </subcellularLocation>
</comment>
<keyword evidence="6 17" id="KW-0165">Cleavage on pair of basic residues</keyword>
<dbReference type="CDD" id="cd11008">
    <property type="entry name" value="M35_deuterolysin_like"/>
    <property type="match status" value="1"/>
</dbReference>
<evidence type="ECO:0000256" key="3">
    <source>
        <dbReference type="ARBA" id="ARBA00010279"/>
    </source>
</evidence>
<feature type="compositionally biased region" description="Pro residues" evidence="18">
    <location>
        <begin position="373"/>
        <end position="387"/>
    </location>
</feature>
<dbReference type="PANTHER" id="PTHR37016:SF3">
    <property type="entry name" value="NEUTRAL PROTEASE 2-RELATED"/>
    <property type="match status" value="1"/>
</dbReference>
<evidence type="ECO:0000313" key="21">
    <source>
        <dbReference type="Proteomes" id="UP000234254"/>
    </source>
</evidence>
<evidence type="ECO:0000256" key="12">
    <source>
        <dbReference type="ARBA" id="ARBA00023145"/>
    </source>
</evidence>
<dbReference type="InterPro" id="IPR050414">
    <property type="entry name" value="Fungal_M35_metalloproteases"/>
</dbReference>
<feature type="compositionally biased region" description="Low complexity" evidence="18">
    <location>
        <begin position="388"/>
        <end position="401"/>
    </location>
</feature>
<feature type="binding site" evidence="15">
    <location>
        <position position="323"/>
    </location>
    <ligand>
        <name>Zn(2+)</name>
        <dbReference type="ChEBI" id="CHEBI:29105"/>
        <note>catalytic</note>
    </ligand>
</feature>
<dbReference type="SUPFAM" id="SSF55486">
    <property type="entry name" value="Metalloproteases ('zincins'), catalytic domain"/>
    <property type="match status" value="1"/>
</dbReference>
<dbReference type="RefSeq" id="XP_024695886.1">
    <property type="nucleotide sequence ID" value="XM_024838638.1"/>
</dbReference>
<feature type="region of interest" description="Disordered" evidence="18">
    <location>
        <begin position="366"/>
        <end position="407"/>
    </location>
</feature>
<feature type="active site" evidence="14">
    <location>
        <position position="309"/>
    </location>
</feature>
<name>A0A2I1DBN9_ASPC2</name>
<comment type="function">
    <text evidence="17">Secreted metalloproteinase that allows assimilation of proteinaceous substrates. Shows high activities on basic nuclear substrates such as histone and protamine.</text>
</comment>
<keyword evidence="5 17" id="KW-0645">Protease</keyword>
<dbReference type="InterPro" id="IPR029463">
    <property type="entry name" value="Lys_MEP"/>
</dbReference>
<protein>
    <recommendedName>
        <fullName evidence="17">Neutral protease 2</fullName>
        <ecNumber evidence="17">3.4.24.39</ecNumber>
    </recommendedName>
    <alternativeName>
        <fullName evidence="17">Deuterolysin</fullName>
    </alternativeName>
</protein>
<evidence type="ECO:0000259" key="19">
    <source>
        <dbReference type="SMART" id="SM01351"/>
    </source>
</evidence>
<evidence type="ECO:0000256" key="11">
    <source>
        <dbReference type="ARBA" id="ARBA00023049"/>
    </source>
</evidence>
<accession>A0A2I1DBN9</accession>
<evidence type="ECO:0000256" key="6">
    <source>
        <dbReference type="ARBA" id="ARBA00022685"/>
    </source>
</evidence>
<gene>
    <name evidence="20" type="ORF">P168DRAFT_302249</name>
</gene>
<evidence type="ECO:0000256" key="8">
    <source>
        <dbReference type="ARBA" id="ARBA00022729"/>
    </source>
</evidence>
<evidence type="ECO:0000256" key="7">
    <source>
        <dbReference type="ARBA" id="ARBA00022723"/>
    </source>
</evidence>
<dbReference type="GeneID" id="36546162"/>
<dbReference type="OrthoDB" id="412874at2759"/>
<evidence type="ECO:0000313" key="20">
    <source>
        <dbReference type="EMBL" id="PKY07292.1"/>
    </source>
</evidence>
<keyword evidence="4 17" id="KW-0964">Secreted</keyword>
<dbReference type="SMART" id="SM01351">
    <property type="entry name" value="Aspzincin_M35"/>
    <property type="match status" value="1"/>
</dbReference>
<dbReference type="GO" id="GO:0005576">
    <property type="term" value="C:extracellular region"/>
    <property type="evidence" value="ECO:0007669"/>
    <property type="project" value="UniProtKB-SubCell"/>
</dbReference>
<evidence type="ECO:0000256" key="9">
    <source>
        <dbReference type="ARBA" id="ARBA00022801"/>
    </source>
</evidence>
<keyword evidence="11 17" id="KW-0482">Metalloprotease</keyword>
<evidence type="ECO:0000256" key="5">
    <source>
        <dbReference type="ARBA" id="ARBA00022670"/>
    </source>
</evidence>
<keyword evidence="13" id="KW-1015">Disulfide bond</keyword>
<proteinExistence type="inferred from homology"/>
<evidence type="ECO:0000256" key="10">
    <source>
        <dbReference type="ARBA" id="ARBA00022833"/>
    </source>
</evidence>
<dbReference type="Pfam" id="PF02102">
    <property type="entry name" value="Peptidase_M35"/>
    <property type="match status" value="1"/>
</dbReference>
<dbReference type="GO" id="GO:0046872">
    <property type="term" value="F:metal ion binding"/>
    <property type="evidence" value="ECO:0007669"/>
    <property type="project" value="UniProtKB-KW"/>
</dbReference>
<evidence type="ECO:0000256" key="15">
    <source>
        <dbReference type="PIRSR" id="PIRSR601384-2"/>
    </source>
</evidence>
<evidence type="ECO:0000256" key="1">
    <source>
        <dbReference type="ARBA" id="ARBA00001187"/>
    </source>
</evidence>
<feature type="binding site" evidence="15">
    <location>
        <position position="312"/>
    </location>
    <ligand>
        <name>Zn(2+)</name>
        <dbReference type="ChEBI" id="CHEBI:29105"/>
        <note>catalytic</note>
    </ligand>
</feature>
<evidence type="ECO:0000256" key="17">
    <source>
        <dbReference type="RuleBase" id="RU361126"/>
    </source>
</evidence>
<evidence type="ECO:0000256" key="18">
    <source>
        <dbReference type="SAM" id="MobiDB-lite"/>
    </source>
</evidence>
<dbReference type="AlphaFoldDB" id="A0A2I1DBN9"/>
<feature type="disulfide bond" evidence="16">
    <location>
        <begin position="266"/>
        <end position="284"/>
    </location>
</feature>
<sequence>MAPLLVLFQLFALLTTLAAGKPITFPRRVSEPPRDGGISFPLDVRLRALGDTAVLARITNTGHESLEIVKSGGLMDWRPTRKVNITSDNDALFDGAEVRYINSHLSRDAFAHIAPNQTLHTTFDVADFYDLTAGETYTAAANSALEYTTSKHPTKFARAAYRTNTITITTPKDRPTTKLSARSTLADCTAEDTQAAHDALGRATQMAQAAAADARAGTSGLFEKYFKTSDQAARDQVASRMDAVASEANSVGTLTYYCQPSGDDACGGNIAAVTYPTENKVVNCPAYYQTVAISNDCGYLDRASVTLHEITHASISETQGTDDIAYGIDDVLALGTEDALNNADTFAYYSSDSFLKCYDQGTAAPAPVKAAPPAAPPAPAPPAPAPPANNNDDGNVVTGGNAPPAGDLNPGEVWVAVATITVAADVVPEATTAPAV</sequence>
<dbReference type="InterPro" id="IPR024079">
    <property type="entry name" value="MetalloPept_cat_dom_sf"/>
</dbReference>
<dbReference type="Gene3D" id="3.40.390.10">
    <property type="entry name" value="Collagenase (Catalytic Domain)"/>
    <property type="match status" value="1"/>
</dbReference>
<keyword evidence="8 17" id="KW-0732">Signal</keyword>
<evidence type="ECO:0000256" key="16">
    <source>
        <dbReference type="PIRSR" id="PIRSR601384-3"/>
    </source>
</evidence>
<feature type="disulfide bond" evidence="16">
    <location>
        <begin position="188"/>
        <end position="258"/>
    </location>
</feature>
<feature type="domain" description="Lysine-specific metallo-endopeptidase" evidence="19">
    <location>
        <begin position="212"/>
        <end position="351"/>
    </location>
</feature>
<dbReference type="GO" id="GO:0004222">
    <property type="term" value="F:metalloendopeptidase activity"/>
    <property type="evidence" value="ECO:0007669"/>
    <property type="project" value="InterPro"/>
</dbReference>
<keyword evidence="7 15" id="KW-0479">Metal-binding</keyword>
<dbReference type="EMBL" id="MSFM01000002">
    <property type="protein sequence ID" value="PKY07292.1"/>
    <property type="molecule type" value="Genomic_DNA"/>
</dbReference>
<dbReference type="Gene3D" id="2.60.40.2970">
    <property type="match status" value="1"/>
</dbReference>
<dbReference type="PRINTS" id="PR00768">
    <property type="entry name" value="DEUTEROLYSIN"/>
</dbReference>
<organism evidence="20 21">
    <name type="scientific">Aspergillus campestris (strain IBT 28561)</name>
    <dbReference type="NCBI Taxonomy" id="1392248"/>
    <lineage>
        <taxon>Eukaryota</taxon>
        <taxon>Fungi</taxon>
        <taxon>Dikarya</taxon>
        <taxon>Ascomycota</taxon>
        <taxon>Pezizomycotina</taxon>
        <taxon>Eurotiomycetes</taxon>
        <taxon>Eurotiomycetidae</taxon>
        <taxon>Eurotiales</taxon>
        <taxon>Aspergillaceae</taxon>
        <taxon>Aspergillus</taxon>
        <taxon>Aspergillus subgen. Circumdati</taxon>
    </lineage>
</organism>
<comment type="similarity">
    <text evidence="3 17">Belongs to the peptidase M35 family.</text>
</comment>
<dbReference type="EC" id="3.4.24.39" evidence="17"/>
<comment type="catalytic activity">
    <reaction evidence="1 17">
        <text>Preferential cleavage of bonds with hydrophobic residues in P1'. Also 3-Asn-|-Gln-4 and 8-Gly-|-Ser-9 bonds in insulin B chain.</text>
        <dbReference type="EC" id="3.4.24.39"/>
    </reaction>
</comment>
<feature type="signal peptide" evidence="17">
    <location>
        <begin position="1"/>
        <end position="20"/>
    </location>
</feature>
<keyword evidence="10 15" id="KW-0862">Zinc</keyword>
<dbReference type="PANTHER" id="PTHR37016">
    <property type="match status" value="1"/>
</dbReference>
<evidence type="ECO:0000256" key="4">
    <source>
        <dbReference type="ARBA" id="ARBA00022525"/>
    </source>
</evidence>
<feature type="binding site" evidence="15">
    <location>
        <position position="308"/>
    </location>
    <ligand>
        <name>Zn(2+)</name>
        <dbReference type="ChEBI" id="CHEBI:29105"/>
        <note>catalytic</note>
    </ligand>
</feature>
<feature type="chain" id="PRO_5013987799" description="Neutral protease 2" evidence="17">
    <location>
        <begin position="21"/>
        <end position="436"/>
    </location>
</feature>
<comment type="cofactor">
    <cofactor evidence="15 17">
        <name>Zn(2+)</name>
        <dbReference type="ChEBI" id="CHEBI:29105"/>
    </cofactor>
    <text evidence="15 17">Binds 1 zinc ion per subunit.</text>
</comment>
<reference evidence="20" key="1">
    <citation type="submission" date="2016-12" db="EMBL/GenBank/DDBJ databases">
        <title>The genomes of Aspergillus section Nigri reveals drivers in fungal speciation.</title>
        <authorList>
            <consortium name="DOE Joint Genome Institute"/>
            <person name="Vesth T.C."/>
            <person name="Nybo J."/>
            <person name="Theobald S."/>
            <person name="Brandl J."/>
            <person name="Frisvad J.C."/>
            <person name="Nielsen K.F."/>
            <person name="Lyhne E.K."/>
            <person name="Kogle M.E."/>
            <person name="Kuo A."/>
            <person name="Riley R."/>
            <person name="Clum A."/>
            <person name="Nolan M."/>
            <person name="Lipzen A."/>
            <person name="Salamov A."/>
            <person name="Henrissat B."/>
            <person name="Wiebenga A."/>
            <person name="De vries R.P."/>
            <person name="Grigoriev I.V."/>
            <person name="Mortensen U.H."/>
            <person name="Andersen M.R."/>
            <person name="Baker S.E."/>
        </authorList>
    </citation>
    <scope>NUCLEOTIDE SEQUENCE</scope>
    <source>
        <strain evidence="20">IBT 28561</strain>
    </source>
</reference>
<evidence type="ECO:0000256" key="2">
    <source>
        <dbReference type="ARBA" id="ARBA00004613"/>
    </source>
</evidence>
<dbReference type="InterPro" id="IPR001384">
    <property type="entry name" value="Peptidase_M35"/>
</dbReference>
<keyword evidence="21" id="KW-1185">Reference proteome</keyword>
<evidence type="ECO:0000256" key="13">
    <source>
        <dbReference type="ARBA" id="ARBA00023157"/>
    </source>
</evidence>
<evidence type="ECO:0000256" key="14">
    <source>
        <dbReference type="PIRSR" id="PIRSR601384-1"/>
    </source>
</evidence>
<comment type="caution">
    <text evidence="20">The sequence shown here is derived from an EMBL/GenBank/DDBJ whole genome shotgun (WGS) entry which is preliminary data.</text>
</comment>
<keyword evidence="12" id="KW-0865">Zymogen</keyword>
<dbReference type="GO" id="GO:0006508">
    <property type="term" value="P:proteolysis"/>
    <property type="evidence" value="ECO:0007669"/>
    <property type="project" value="UniProtKB-KW"/>
</dbReference>
<dbReference type="VEuPathDB" id="FungiDB:P168DRAFT_302249"/>
<dbReference type="Proteomes" id="UP000234254">
    <property type="component" value="Unassembled WGS sequence"/>
</dbReference>